<dbReference type="EMBL" id="SLZR01000007">
    <property type="protein sequence ID" value="TCS41152.1"/>
    <property type="molecule type" value="Genomic_DNA"/>
</dbReference>
<dbReference type="Proteomes" id="UP000295793">
    <property type="component" value="Unassembled WGS sequence"/>
</dbReference>
<name>A0A4R3I5B6_9GAMM</name>
<dbReference type="OrthoDB" id="5767059at2"/>
<proteinExistence type="predicted"/>
<evidence type="ECO:0000313" key="3">
    <source>
        <dbReference type="Proteomes" id="UP000295793"/>
    </source>
</evidence>
<gene>
    <name evidence="2" type="ORF">BCF53_107167</name>
</gene>
<dbReference type="PROSITE" id="PS51257">
    <property type="entry name" value="PROKAR_LIPOPROTEIN"/>
    <property type="match status" value="1"/>
</dbReference>
<reference evidence="2 3" key="1">
    <citation type="submission" date="2019-03" db="EMBL/GenBank/DDBJ databases">
        <title>Genomic Encyclopedia of Archaeal and Bacterial Type Strains, Phase II (KMG-II): from individual species to whole genera.</title>
        <authorList>
            <person name="Goeker M."/>
        </authorList>
    </citation>
    <scope>NUCLEOTIDE SEQUENCE [LARGE SCALE GENOMIC DNA]</scope>
    <source>
        <strain evidence="2 3">DSM 15388</strain>
    </source>
</reference>
<evidence type="ECO:0000256" key="1">
    <source>
        <dbReference type="SAM" id="Coils"/>
    </source>
</evidence>
<comment type="caution">
    <text evidence="2">The sequence shown here is derived from an EMBL/GenBank/DDBJ whole genome shotgun (WGS) entry which is preliminary data.</text>
</comment>
<evidence type="ECO:0000313" key="2">
    <source>
        <dbReference type="EMBL" id="TCS41152.1"/>
    </source>
</evidence>
<protein>
    <recommendedName>
        <fullName evidence="4">YfhG lipoprotein</fullName>
    </recommendedName>
</protein>
<keyword evidence="1" id="KW-0175">Coiled coil</keyword>
<organism evidence="2 3">
    <name type="scientific">Reinekea marinisedimentorum</name>
    <dbReference type="NCBI Taxonomy" id="230495"/>
    <lineage>
        <taxon>Bacteria</taxon>
        <taxon>Pseudomonadati</taxon>
        <taxon>Pseudomonadota</taxon>
        <taxon>Gammaproteobacteria</taxon>
        <taxon>Oceanospirillales</taxon>
        <taxon>Saccharospirillaceae</taxon>
        <taxon>Reinekea</taxon>
    </lineage>
</organism>
<dbReference type="RefSeq" id="WP_132701590.1">
    <property type="nucleotide sequence ID" value="NZ_SLZR01000007.1"/>
</dbReference>
<feature type="coiled-coil region" evidence="1">
    <location>
        <begin position="132"/>
        <end position="180"/>
    </location>
</feature>
<dbReference type="AlphaFoldDB" id="A0A4R3I5B6"/>
<accession>A0A4R3I5B6</accession>
<sequence length="194" mass="21332">MKFIGGLVVTVLACSCTVKPMREDDAQALPVCSPEVIAEAVEQPIACPEFPFDMSGSACDVAGWQSFVYSQLISGSAGTDVSQNKTAADRVKHLIVLSQPYQPLAVRAQATEQLMEESFEHLNAFGDFLYVLANYYTQLNNLEQQSVQQQSALKHARARSDELEKQLADTKAKIEAIMEIEQDLSTEQETLGVQ</sequence>
<keyword evidence="3" id="KW-1185">Reference proteome</keyword>
<evidence type="ECO:0008006" key="4">
    <source>
        <dbReference type="Google" id="ProtNLM"/>
    </source>
</evidence>